<protein>
    <submittedName>
        <fullName evidence="1">Uncharacterized protein</fullName>
    </submittedName>
</protein>
<dbReference type="Proteomes" id="UP000193558">
    <property type="component" value="Unassembled WGS sequence"/>
</dbReference>
<dbReference type="AlphaFoldDB" id="A0A1X1CS62"/>
<name>A0A1X1CS62_9GAMM</name>
<dbReference type="STRING" id="1076550.LH22_07775"/>
<dbReference type="OrthoDB" id="6540254at2"/>
<gene>
    <name evidence="1" type="ORF">HA51_20455</name>
</gene>
<comment type="caution">
    <text evidence="1">The sequence shown here is derived from an EMBL/GenBank/DDBJ whole genome shotgun (WGS) entry which is preliminary data.</text>
</comment>
<sequence>MLDNVAKQAIIGWVDGRLRLVRHSDFMSSTALRGNHRQENEQRSKYSNYRATNEIAWIIRVMRAQKGVFERKRTGWSEKGVANRQRFKN</sequence>
<evidence type="ECO:0000313" key="2">
    <source>
        <dbReference type="Proteomes" id="UP000193558"/>
    </source>
</evidence>
<dbReference type="EMBL" id="MLFR01000027">
    <property type="protein sequence ID" value="ORM67164.1"/>
    <property type="molecule type" value="Genomic_DNA"/>
</dbReference>
<organism evidence="1 2">
    <name type="scientific">Pantoea rwandensis</name>
    <dbReference type="NCBI Taxonomy" id="1076550"/>
    <lineage>
        <taxon>Bacteria</taxon>
        <taxon>Pseudomonadati</taxon>
        <taxon>Pseudomonadota</taxon>
        <taxon>Gammaproteobacteria</taxon>
        <taxon>Enterobacterales</taxon>
        <taxon>Erwiniaceae</taxon>
        <taxon>Pantoea</taxon>
    </lineage>
</organism>
<dbReference type="RefSeq" id="WP_084936454.1">
    <property type="nucleotide sequence ID" value="NZ_MLFR01000027.1"/>
</dbReference>
<accession>A0A1X1CS62</accession>
<proteinExistence type="predicted"/>
<evidence type="ECO:0000313" key="1">
    <source>
        <dbReference type="EMBL" id="ORM67164.1"/>
    </source>
</evidence>
<reference evidence="1 2" key="1">
    <citation type="journal article" date="2017" name="Antonie Van Leeuwenhoek">
        <title>Phylogenomic resolution of the bacterial genus Pantoea and its relationship with Erwinia and Tatumella.</title>
        <authorList>
            <person name="Palmer M."/>
            <person name="Steenkamp E.T."/>
            <person name="Coetzee M.P."/>
            <person name="Chan W.Y."/>
            <person name="van Zyl E."/>
            <person name="De Maayer P."/>
            <person name="Coutinho T.A."/>
            <person name="Blom J."/>
            <person name="Smits T.H."/>
            <person name="Duffy B."/>
            <person name="Venter S.N."/>
        </authorList>
    </citation>
    <scope>NUCLEOTIDE SEQUENCE [LARGE SCALE GENOMIC DNA]</scope>
    <source>
        <strain evidence="1 2">LMG 26275</strain>
    </source>
</reference>